<dbReference type="InterPro" id="IPR057666">
    <property type="entry name" value="DrpA_SLOG"/>
</dbReference>
<evidence type="ECO:0000256" key="1">
    <source>
        <dbReference type="ARBA" id="ARBA00006525"/>
    </source>
</evidence>
<dbReference type="Gene3D" id="3.40.50.450">
    <property type="match status" value="1"/>
</dbReference>
<evidence type="ECO:0000313" key="3">
    <source>
        <dbReference type="EMBL" id="UVD81839.1"/>
    </source>
</evidence>
<sequence length="246" mass="28551">MKYVLVYFAIKYKGDFNQIYEALLKNELISFSEIEEVKKQVEARKIKAITILDWDYPQEFKFLAKPPFVIFYEGNKLLLYNKHKICLTGEHQTQNIEFYFNKTLPEVIKKQTLITNYSKAMDHKIVNYFQKNDKPIIYISCNGIENPFFHEPVKVTDQTLIISESPSNVNISRNRLRARNRLVSALGESLVIYSSKKRSQANTLVTEFLNLGKEIYCFPGDISEDDGNNYLISQGAHLITSIIDVN</sequence>
<accession>A0ABY5R8S1</accession>
<keyword evidence="4" id="KW-1185">Reference proteome</keyword>
<gene>
    <name evidence="3" type="ORF">NV226_00835</name>
</gene>
<organism evidence="3 4">
    <name type="scientific">Mycoplasma iguanae</name>
    <dbReference type="NCBI Taxonomy" id="292461"/>
    <lineage>
        <taxon>Bacteria</taxon>
        <taxon>Bacillati</taxon>
        <taxon>Mycoplasmatota</taxon>
        <taxon>Mollicutes</taxon>
        <taxon>Mycoplasmataceae</taxon>
        <taxon>Mycoplasma</taxon>
    </lineage>
</organism>
<dbReference type="InterPro" id="IPR003488">
    <property type="entry name" value="DprA"/>
</dbReference>
<dbReference type="PANTHER" id="PTHR43022:SF1">
    <property type="entry name" value="PROTEIN SMF"/>
    <property type="match status" value="1"/>
</dbReference>
<reference evidence="3" key="1">
    <citation type="submission" date="2022-08" db="EMBL/GenBank/DDBJ databases">
        <title>Complete genome of Mycoplasma iguanae type strain 2327.</title>
        <authorList>
            <person name="Spergser J."/>
        </authorList>
    </citation>
    <scope>NUCLEOTIDE SEQUENCE</scope>
    <source>
        <strain evidence="3">2327</strain>
    </source>
</reference>
<evidence type="ECO:0000259" key="2">
    <source>
        <dbReference type="Pfam" id="PF02481"/>
    </source>
</evidence>
<name>A0ABY5R8S1_9MOLU</name>
<dbReference type="EMBL" id="CP102734">
    <property type="protein sequence ID" value="UVD81839.1"/>
    <property type="molecule type" value="Genomic_DNA"/>
</dbReference>
<protein>
    <submittedName>
        <fullName evidence="3">DNA-processing protein DprA</fullName>
    </submittedName>
</protein>
<proteinExistence type="inferred from homology"/>
<comment type="similarity">
    <text evidence="1">Belongs to the DprA/Smf family.</text>
</comment>
<evidence type="ECO:0000313" key="4">
    <source>
        <dbReference type="Proteomes" id="UP001059252"/>
    </source>
</evidence>
<dbReference type="Pfam" id="PF02481">
    <property type="entry name" value="DNA_processg_A"/>
    <property type="match status" value="1"/>
</dbReference>
<feature type="domain" description="Smf/DprA SLOG" evidence="2">
    <location>
        <begin position="48"/>
        <end position="244"/>
    </location>
</feature>
<dbReference type="Proteomes" id="UP001059252">
    <property type="component" value="Chromosome"/>
</dbReference>
<dbReference type="PANTHER" id="PTHR43022">
    <property type="entry name" value="PROTEIN SMF"/>
    <property type="match status" value="1"/>
</dbReference>
<dbReference type="RefSeq" id="WP_258211013.1">
    <property type="nucleotide sequence ID" value="NZ_CP102734.1"/>
</dbReference>